<feature type="region of interest" description="Disordered" evidence="6">
    <location>
        <begin position="355"/>
        <end position="445"/>
    </location>
</feature>
<evidence type="ECO:0000256" key="2">
    <source>
        <dbReference type="ARBA" id="ARBA00022475"/>
    </source>
</evidence>
<keyword evidence="9" id="KW-1185">Reference proteome</keyword>
<proteinExistence type="predicted"/>
<dbReference type="InterPro" id="IPR017039">
    <property type="entry name" value="Virul_fac_BrkB"/>
</dbReference>
<comment type="caution">
    <text evidence="8">The sequence shown here is derived from an EMBL/GenBank/DDBJ whole genome shotgun (WGS) entry which is preliminary data.</text>
</comment>
<dbReference type="RefSeq" id="WP_343920996.1">
    <property type="nucleotide sequence ID" value="NZ_BAAAKK010000005.1"/>
</dbReference>
<feature type="transmembrane region" description="Helical" evidence="7">
    <location>
        <begin position="165"/>
        <end position="187"/>
    </location>
</feature>
<keyword evidence="4 7" id="KW-1133">Transmembrane helix</keyword>
<protein>
    <submittedName>
        <fullName evidence="8">YihY/virulence factor BrkB family protein</fullName>
    </submittedName>
</protein>
<dbReference type="EMBL" id="BAAAKK010000005">
    <property type="protein sequence ID" value="GAA1425867.1"/>
    <property type="molecule type" value="Genomic_DNA"/>
</dbReference>
<gene>
    <name evidence="8" type="ORF">GCM10009640_25560</name>
</gene>
<comment type="subcellular location">
    <subcellularLocation>
        <location evidence="1">Cell membrane</location>
        <topology evidence="1">Multi-pass membrane protein</topology>
    </subcellularLocation>
</comment>
<feature type="transmembrane region" description="Helical" evidence="7">
    <location>
        <begin position="59"/>
        <end position="83"/>
    </location>
</feature>
<dbReference type="PANTHER" id="PTHR30213:SF0">
    <property type="entry name" value="UPF0761 MEMBRANE PROTEIN YIHY"/>
    <property type="match status" value="1"/>
</dbReference>
<accession>A0ABP4JNK7</accession>
<feature type="transmembrane region" description="Helical" evidence="7">
    <location>
        <begin position="253"/>
        <end position="278"/>
    </location>
</feature>
<feature type="compositionally biased region" description="Low complexity" evidence="6">
    <location>
        <begin position="8"/>
        <end position="17"/>
    </location>
</feature>
<keyword evidence="2" id="KW-1003">Cell membrane</keyword>
<dbReference type="Pfam" id="PF03631">
    <property type="entry name" value="Virul_fac_BrkB"/>
    <property type="match status" value="1"/>
</dbReference>
<keyword evidence="3 7" id="KW-0812">Transmembrane</keyword>
<dbReference type="Proteomes" id="UP001501266">
    <property type="component" value="Unassembled WGS sequence"/>
</dbReference>
<feature type="compositionally biased region" description="Basic and acidic residues" evidence="6">
    <location>
        <begin position="355"/>
        <end position="365"/>
    </location>
</feature>
<feature type="compositionally biased region" description="Basic and acidic residues" evidence="6">
    <location>
        <begin position="376"/>
        <end position="406"/>
    </location>
</feature>
<name>A0ABP4JNK7_9MICO</name>
<evidence type="ECO:0000256" key="1">
    <source>
        <dbReference type="ARBA" id="ARBA00004651"/>
    </source>
</evidence>
<feature type="region of interest" description="Disordered" evidence="6">
    <location>
        <begin position="1"/>
        <end position="33"/>
    </location>
</feature>
<reference evidence="9" key="1">
    <citation type="journal article" date="2019" name="Int. J. Syst. Evol. Microbiol.">
        <title>The Global Catalogue of Microorganisms (GCM) 10K type strain sequencing project: providing services to taxonomists for standard genome sequencing and annotation.</title>
        <authorList>
            <consortium name="The Broad Institute Genomics Platform"/>
            <consortium name="The Broad Institute Genome Sequencing Center for Infectious Disease"/>
            <person name="Wu L."/>
            <person name="Ma J."/>
        </authorList>
    </citation>
    <scope>NUCLEOTIDE SEQUENCE [LARGE SCALE GENOMIC DNA]</scope>
    <source>
        <strain evidence="9">JCM 12398</strain>
    </source>
</reference>
<dbReference type="NCBIfam" id="TIGR00765">
    <property type="entry name" value="yihY_not_rbn"/>
    <property type="match status" value="1"/>
</dbReference>
<evidence type="ECO:0000256" key="4">
    <source>
        <dbReference type="ARBA" id="ARBA00022989"/>
    </source>
</evidence>
<dbReference type="PANTHER" id="PTHR30213">
    <property type="entry name" value="INNER MEMBRANE PROTEIN YHJD"/>
    <property type="match status" value="1"/>
</dbReference>
<feature type="transmembrane region" description="Helical" evidence="7">
    <location>
        <begin position="123"/>
        <end position="144"/>
    </location>
</feature>
<evidence type="ECO:0000313" key="9">
    <source>
        <dbReference type="Proteomes" id="UP001501266"/>
    </source>
</evidence>
<feature type="compositionally biased region" description="Basic and acidic residues" evidence="6">
    <location>
        <begin position="18"/>
        <end position="30"/>
    </location>
</feature>
<keyword evidence="5 7" id="KW-0472">Membrane</keyword>
<sequence>MSSRDPIDATLDAADAPAPDHDAKPDDPPKLEGSSWKYAFKRALKEFGTDGGTDLAAMLTYYTVLSLAPGLLAVFSIISLVLANNAETVTTLVDDLVQNVPGDAQPIVANLVETMTSSATGGVIALIIGIATAVWSASAYVKAFSRCMNIVYGIEEGRGFVKQTATMLLITVALLVGVVLILVSIAVNDTVVTGVLGPIAEPLGLGGFLAFMSQTFLPIWAWVKWPVILAIVILMVALLYYLAPNLQQPKFTWVSIGSIVAIVGIAIAAVALSIYFALSSGYSAYGAIGGVMALLFALWIFNIVLLLGAEVDAEVERARQLQTGIEAESMIQLPPRGTKKVEKKAEARDKLEAEGRELRELHNGPDSEGDAPEAADAGRDDANRDDAGRDRSGRDDADARERDRKQTSRSARAVRQATNRAVAAHGASRPKSKRKFLGIFPLKGR</sequence>
<evidence type="ECO:0000256" key="3">
    <source>
        <dbReference type="ARBA" id="ARBA00022692"/>
    </source>
</evidence>
<evidence type="ECO:0000256" key="7">
    <source>
        <dbReference type="SAM" id="Phobius"/>
    </source>
</evidence>
<evidence type="ECO:0000256" key="5">
    <source>
        <dbReference type="ARBA" id="ARBA00023136"/>
    </source>
</evidence>
<evidence type="ECO:0000313" key="8">
    <source>
        <dbReference type="EMBL" id="GAA1425867.1"/>
    </source>
</evidence>
<organism evidence="8 9">
    <name type="scientific">Agrococcus citreus</name>
    <dbReference type="NCBI Taxonomy" id="84643"/>
    <lineage>
        <taxon>Bacteria</taxon>
        <taxon>Bacillati</taxon>
        <taxon>Actinomycetota</taxon>
        <taxon>Actinomycetes</taxon>
        <taxon>Micrococcales</taxon>
        <taxon>Microbacteriaceae</taxon>
        <taxon>Agrococcus</taxon>
    </lineage>
</organism>
<feature type="transmembrane region" description="Helical" evidence="7">
    <location>
        <begin position="284"/>
        <end position="309"/>
    </location>
</feature>
<evidence type="ECO:0000256" key="6">
    <source>
        <dbReference type="SAM" id="MobiDB-lite"/>
    </source>
</evidence>
<feature type="transmembrane region" description="Helical" evidence="7">
    <location>
        <begin position="219"/>
        <end position="241"/>
    </location>
</feature>